<dbReference type="Pfam" id="PF13416">
    <property type="entry name" value="SBP_bac_8"/>
    <property type="match status" value="1"/>
</dbReference>
<dbReference type="EMBL" id="JBHTCQ010000001">
    <property type="protein sequence ID" value="MFC7404618.1"/>
    <property type="molecule type" value="Genomic_DNA"/>
</dbReference>
<dbReference type="PANTHER" id="PTHR43649:SF14">
    <property type="entry name" value="BLR3389 PROTEIN"/>
    <property type="match status" value="1"/>
</dbReference>
<proteinExistence type="predicted"/>
<keyword evidence="2" id="KW-1185">Reference proteome</keyword>
<sequence>MSRSDAPTPATPSRRGVLAAGLLGLTVPALGSCARFTGNYSSAESLRFWSLFSGGDGVLLVDILDTIGPTVGAVHSTVLEWGPPYYTKLAMASTGGRGPDLAILHLSRVPGYAPGGLLEPFDLDLLAEFGVHPEDFDQELWSRGVFDGEQRAIPMDTHPFICFYRREPLDAVGMLTTDGVLRPFDGPEDFLASLDELRGSTGETPLSFGHINDDAMAWRLFWSLMNQQGTRFELGEGVADIDVDGVESVMTFLGQLFDGERALGNLQPAAAEASFSNGRSAMHFNGEWELTTFRDAGVPDLAASPFPAVLGEPAGAADSHSFVLPAQLAADPAKRRQAHQFVAEFLKASITWAEAGHIPAYSPITASPEYAELEPQSSYVQAADSAALDPQAWFTGSGSEFQREAGFPTQSAMLGGDPAQAAADLVAYCESRAAQPNPTRGGAR</sequence>
<protein>
    <submittedName>
        <fullName evidence="1">Extracellular solute-binding protein</fullName>
    </submittedName>
</protein>
<evidence type="ECO:0000313" key="1">
    <source>
        <dbReference type="EMBL" id="MFC7404618.1"/>
    </source>
</evidence>
<gene>
    <name evidence="1" type="ORF">ACFQQL_05815</name>
</gene>
<name>A0ABW2QB65_9MICO</name>
<dbReference type="PROSITE" id="PS51257">
    <property type="entry name" value="PROKAR_LIPOPROTEIN"/>
    <property type="match status" value="1"/>
</dbReference>
<dbReference type="Proteomes" id="UP001596455">
    <property type="component" value="Unassembled WGS sequence"/>
</dbReference>
<evidence type="ECO:0000313" key="2">
    <source>
        <dbReference type="Proteomes" id="UP001596455"/>
    </source>
</evidence>
<dbReference type="InterPro" id="IPR006059">
    <property type="entry name" value="SBP"/>
</dbReference>
<dbReference type="Gene3D" id="3.40.190.10">
    <property type="entry name" value="Periplasmic binding protein-like II"/>
    <property type="match status" value="1"/>
</dbReference>
<dbReference type="PANTHER" id="PTHR43649">
    <property type="entry name" value="ARABINOSE-BINDING PROTEIN-RELATED"/>
    <property type="match status" value="1"/>
</dbReference>
<dbReference type="PROSITE" id="PS51318">
    <property type="entry name" value="TAT"/>
    <property type="match status" value="1"/>
</dbReference>
<accession>A0ABW2QB65</accession>
<dbReference type="SUPFAM" id="SSF53850">
    <property type="entry name" value="Periplasmic binding protein-like II"/>
    <property type="match status" value="1"/>
</dbReference>
<reference evidence="2" key="1">
    <citation type="journal article" date="2019" name="Int. J. Syst. Evol. Microbiol.">
        <title>The Global Catalogue of Microorganisms (GCM) 10K type strain sequencing project: providing services to taxonomists for standard genome sequencing and annotation.</title>
        <authorList>
            <consortium name="The Broad Institute Genomics Platform"/>
            <consortium name="The Broad Institute Genome Sequencing Center for Infectious Disease"/>
            <person name="Wu L."/>
            <person name="Ma J."/>
        </authorList>
    </citation>
    <scope>NUCLEOTIDE SEQUENCE [LARGE SCALE GENOMIC DNA]</scope>
    <source>
        <strain evidence="2">JCM 1490</strain>
    </source>
</reference>
<dbReference type="RefSeq" id="WP_382392185.1">
    <property type="nucleotide sequence ID" value="NZ_JBHTCQ010000001.1"/>
</dbReference>
<organism evidence="1 2">
    <name type="scientific">Georgenia alba</name>
    <dbReference type="NCBI Taxonomy" id="2233858"/>
    <lineage>
        <taxon>Bacteria</taxon>
        <taxon>Bacillati</taxon>
        <taxon>Actinomycetota</taxon>
        <taxon>Actinomycetes</taxon>
        <taxon>Micrococcales</taxon>
        <taxon>Bogoriellaceae</taxon>
        <taxon>Georgenia</taxon>
    </lineage>
</organism>
<comment type="caution">
    <text evidence="1">The sequence shown here is derived from an EMBL/GenBank/DDBJ whole genome shotgun (WGS) entry which is preliminary data.</text>
</comment>
<dbReference type="InterPro" id="IPR050490">
    <property type="entry name" value="Bact_solute-bd_prot1"/>
</dbReference>
<dbReference type="InterPro" id="IPR006311">
    <property type="entry name" value="TAT_signal"/>
</dbReference>